<organism evidence="2 3">
    <name type="scientific">Streptomyces ipomoeae 91-03</name>
    <dbReference type="NCBI Taxonomy" id="698759"/>
    <lineage>
        <taxon>Bacteria</taxon>
        <taxon>Bacillati</taxon>
        <taxon>Actinomycetota</taxon>
        <taxon>Actinomycetes</taxon>
        <taxon>Kitasatosporales</taxon>
        <taxon>Streptomycetaceae</taxon>
        <taxon>Streptomyces</taxon>
    </lineage>
</organism>
<dbReference type="Proteomes" id="UP000010411">
    <property type="component" value="Unassembled WGS sequence"/>
</dbReference>
<sequence length="59" mass="6930">MSDRRSDGRQEPTPRVLTERHKRSTAWRSCSARGRNDLSDRVVVQGDWRVARRPWGQPL</sequence>
<evidence type="ECO:0000313" key="3">
    <source>
        <dbReference type="Proteomes" id="UP000010411"/>
    </source>
</evidence>
<feature type="compositionally biased region" description="Basic and acidic residues" evidence="1">
    <location>
        <begin position="1"/>
        <end position="12"/>
    </location>
</feature>
<protein>
    <submittedName>
        <fullName evidence="2">Uncharacterized protein</fullName>
    </submittedName>
</protein>
<proteinExistence type="predicted"/>
<accession>L1L5T4</accession>
<reference evidence="2 3" key="1">
    <citation type="submission" date="2012-11" db="EMBL/GenBank/DDBJ databases">
        <authorList>
            <person name="Huguet-Tapia J.C."/>
            <person name="Durkin A.S."/>
            <person name="Pettis G.S."/>
            <person name="Badger J.H."/>
        </authorList>
    </citation>
    <scope>NUCLEOTIDE SEQUENCE [LARGE SCALE GENOMIC DNA]</scope>
    <source>
        <strain evidence="2 3">91-03</strain>
    </source>
</reference>
<comment type="caution">
    <text evidence="2">The sequence shown here is derived from an EMBL/GenBank/DDBJ whole genome shotgun (WGS) entry which is preliminary data.</text>
</comment>
<dbReference type="PATRIC" id="fig|698759.3.peg.1045"/>
<evidence type="ECO:0000313" key="2">
    <source>
        <dbReference type="EMBL" id="EKX68421.1"/>
    </source>
</evidence>
<gene>
    <name evidence="2" type="ORF">STRIP9103_03370</name>
</gene>
<feature type="region of interest" description="Disordered" evidence="1">
    <location>
        <begin position="1"/>
        <end position="36"/>
    </location>
</feature>
<keyword evidence="3" id="KW-1185">Reference proteome</keyword>
<name>L1L5T4_9ACTN</name>
<dbReference type="AlphaFoldDB" id="L1L5T4"/>
<evidence type="ECO:0000256" key="1">
    <source>
        <dbReference type="SAM" id="MobiDB-lite"/>
    </source>
</evidence>
<dbReference type="EMBL" id="AEJC01000080">
    <property type="protein sequence ID" value="EKX68421.1"/>
    <property type="molecule type" value="Genomic_DNA"/>
</dbReference>